<proteinExistence type="predicted"/>
<feature type="non-terminal residue" evidence="1">
    <location>
        <position position="53"/>
    </location>
</feature>
<feature type="non-terminal residue" evidence="1">
    <location>
        <position position="1"/>
    </location>
</feature>
<gene>
    <name evidence="1" type="ORF">P7K49_019504</name>
</gene>
<sequence length="53" mass="6366">EHIKWVHAEMVNKNSELKLIYVTPEKIAKSKMFMSRLEKAYEARRFTRIAVDE</sequence>
<organism evidence="1 2">
    <name type="scientific">Saguinus oedipus</name>
    <name type="common">Cotton-top tamarin</name>
    <name type="synonym">Oedipomidas oedipus</name>
    <dbReference type="NCBI Taxonomy" id="9490"/>
    <lineage>
        <taxon>Eukaryota</taxon>
        <taxon>Metazoa</taxon>
        <taxon>Chordata</taxon>
        <taxon>Craniata</taxon>
        <taxon>Vertebrata</taxon>
        <taxon>Euteleostomi</taxon>
        <taxon>Mammalia</taxon>
        <taxon>Eutheria</taxon>
        <taxon>Euarchontoglires</taxon>
        <taxon>Primates</taxon>
        <taxon>Haplorrhini</taxon>
        <taxon>Platyrrhini</taxon>
        <taxon>Cebidae</taxon>
        <taxon>Callitrichinae</taxon>
        <taxon>Saguinus</taxon>
    </lineage>
</organism>
<keyword evidence="2" id="KW-1185">Reference proteome</keyword>
<dbReference type="Proteomes" id="UP001266305">
    <property type="component" value="Unassembled WGS sequence"/>
</dbReference>
<accession>A0ABQ9UXL1</accession>
<name>A0ABQ9UXL1_SAGOE</name>
<dbReference type="InterPro" id="IPR027417">
    <property type="entry name" value="P-loop_NTPase"/>
</dbReference>
<evidence type="ECO:0000313" key="2">
    <source>
        <dbReference type="Proteomes" id="UP001266305"/>
    </source>
</evidence>
<reference evidence="1 2" key="1">
    <citation type="submission" date="2023-05" db="EMBL/GenBank/DDBJ databases">
        <title>B98-5 Cell Line De Novo Hybrid Assembly: An Optical Mapping Approach.</title>
        <authorList>
            <person name="Kananen K."/>
            <person name="Auerbach J.A."/>
            <person name="Kautto E."/>
            <person name="Blachly J.S."/>
        </authorList>
    </citation>
    <scope>NUCLEOTIDE SEQUENCE [LARGE SCALE GENOMIC DNA]</scope>
    <source>
        <strain evidence="1">B95-8</strain>
        <tissue evidence="1">Cell line</tissue>
    </source>
</reference>
<protein>
    <submittedName>
        <fullName evidence="1">Uncharacterized protein</fullName>
    </submittedName>
</protein>
<dbReference type="EMBL" id="JASSZA010000009">
    <property type="protein sequence ID" value="KAK2101837.1"/>
    <property type="molecule type" value="Genomic_DNA"/>
</dbReference>
<comment type="caution">
    <text evidence="1">The sequence shown here is derived from an EMBL/GenBank/DDBJ whole genome shotgun (WGS) entry which is preliminary data.</text>
</comment>
<evidence type="ECO:0000313" key="1">
    <source>
        <dbReference type="EMBL" id="KAK2101837.1"/>
    </source>
</evidence>
<dbReference type="Gene3D" id="3.40.50.300">
    <property type="entry name" value="P-loop containing nucleotide triphosphate hydrolases"/>
    <property type="match status" value="1"/>
</dbReference>